<name>A0A6J7KQ13_9ZZZZ</name>
<accession>A0A6J7KQ13</accession>
<evidence type="ECO:0000313" key="1">
    <source>
        <dbReference type="EMBL" id="CAB4958000.1"/>
    </source>
</evidence>
<reference evidence="1" key="1">
    <citation type="submission" date="2020-05" db="EMBL/GenBank/DDBJ databases">
        <authorList>
            <person name="Chiriac C."/>
            <person name="Salcher M."/>
            <person name="Ghai R."/>
            <person name="Kavagutti S V."/>
        </authorList>
    </citation>
    <scope>NUCLEOTIDE SEQUENCE</scope>
</reference>
<proteinExistence type="predicted"/>
<dbReference type="EMBL" id="CAFBMK010000433">
    <property type="protein sequence ID" value="CAB4958000.1"/>
    <property type="molecule type" value="Genomic_DNA"/>
</dbReference>
<protein>
    <submittedName>
        <fullName evidence="1">Unannotated protein</fullName>
    </submittedName>
</protein>
<dbReference type="AlphaFoldDB" id="A0A6J7KQ13"/>
<sequence length="110" mass="12174">MGRDVHRSTAVALREALRAGADRPRAADESTQRMLDLVLDKARAVEHPSTAAAELRGLELELSVVREELRSGRTLQEGGNPSHLVLRRMELEKRIDVGGGEIWKGPRRTA</sequence>
<gene>
    <name evidence="1" type="ORF">UFOPK3564_03883</name>
</gene>
<organism evidence="1">
    <name type="scientific">freshwater metagenome</name>
    <dbReference type="NCBI Taxonomy" id="449393"/>
    <lineage>
        <taxon>unclassified sequences</taxon>
        <taxon>metagenomes</taxon>
        <taxon>ecological metagenomes</taxon>
    </lineage>
</organism>